<evidence type="ECO:0000256" key="1">
    <source>
        <dbReference type="ARBA" id="ARBA00004162"/>
    </source>
</evidence>
<dbReference type="Proteomes" id="UP000187406">
    <property type="component" value="Unassembled WGS sequence"/>
</dbReference>
<dbReference type="InParanoid" id="A0A1Q3BWE3"/>
<protein>
    <recommendedName>
        <fullName evidence="15">Proton pump-interactor 1</fullName>
    </recommendedName>
</protein>
<feature type="region of interest" description="Disordered" evidence="11">
    <location>
        <begin position="512"/>
        <end position="555"/>
    </location>
</feature>
<comment type="similarity">
    <text evidence="9">Belongs to the plant Proton pump-interactor protein family.</text>
</comment>
<keyword evidence="3" id="KW-1003">Cell membrane</keyword>
<dbReference type="AlphaFoldDB" id="A0A1Q3BWE3"/>
<feature type="transmembrane region" description="Helical" evidence="12">
    <location>
        <begin position="600"/>
        <end position="622"/>
    </location>
</feature>
<keyword evidence="6 12" id="KW-1133">Transmembrane helix</keyword>
<dbReference type="OrthoDB" id="2195113at2759"/>
<feature type="region of interest" description="Disordered" evidence="11">
    <location>
        <begin position="32"/>
        <end position="51"/>
    </location>
</feature>
<dbReference type="EMBL" id="BDDD01000992">
    <property type="protein sequence ID" value="GAV72305.1"/>
    <property type="molecule type" value="Genomic_DNA"/>
</dbReference>
<evidence type="ECO:0000313" key="13">
    <source>
        <dbReference type="EMBL" id="GAV72305.1"/>
    </source>
</evidence>
<evidence type="ECO:0000256" key="5">
    <source>
        <dbReference type="ARBA" id="ARBA00022824"/>
    </source>
</evidence>
<dbReference type="GO" id="GO:0005886">
    <property type="term" value="C:plasma membrane"/>
    <property type="evidence" value="ECO:0007669"/>
    <property type="project" value="UniProtKB-SubCell"/>
</dbReference>
<comment type="subcellular location">
    <subcellularLocation>
        <location evidence="1">Cell membrane</location>
        <topology evidence="1">Single-pass membrane protein</topology>
    </subcellularLocation>
    <subcellularLocation>
        <location evidence="2">Endoplasmic reticulum membrane</location>
        <topology evidence="2">Single-pass membrane protein</topology>
    </subcellularLocation>
</comment>
<dbReference type="InterPro" id="IPR055282">
    <property type="entry name" value="PPI1-4"/>
</dbReference>
<evidence type="ECO:0000313" key="14">
    <source>
        <dbReference type="Proteomes" id="UP000187406"/>
    </source>
</evidence>
<evidence type="ECO:0000256" key="12">
    <source>
        <dbReference type="SAM" id="Phobius"/>
    </source>
</evidence>
<sequence length="623" mass="70826">MGVEGVASEIPQVPVETVTEVDNAFKHEKVNGKVDEAPGFNEPIKFGSHGDEPVTVEEGSDSNFSNFPKDAVDEWPEPEKIYSFYCVKYRLYDDPTIKAKIDQADKEIHRRNLARFQLTDELKAKRADRSELTAELNSLRVEDGQFKSILDERKKEIKPLHQALGKLRDTNSAGRSGGICSSEKELNDLIYSLQYRIQHESIPLSEEKQILREIKQLEGTRDKVIANAAMRAKIQGSMGQKESIQDQVKLMGVDMDGVRKEQQAVWSKINRLREKQKAIDGEINVLQGELKAVTEKRDKAYDTIQELRKQRDEANANFYQYRVFMNKVRDLAAKKDVHSLEFLVNEEVEQFMSLWNNNKAIRDDYEKRILLSLDQRVLSRDGRIRNPDEKPILVVEAPTPLEVEVAKPLVKRSKDETKSSTQADTLPSQKVQKEVDKKVTDSTSVLEHFNMADKGISAVEKLHKGHSSSANEIDETKLKEMKREAELAKAKHSMERKKKLAEKAAAKAAIKAQKEAEKKLKEREKKARKKAGASAPAPELEEPESAAEASEPEKAEVNVEVLVPAKEKVQKENTVRYRNRLRGSESLPKAILKRKKSTNYWIWAAPAALVVLIFLLLGYFYLL</sequence>
<dbReference type="STRING" id="3775.A0A1Q3BWE3"/>
<evidence type="ECO:0000256" key="10">
    <source>
        <dbReference type="SAM" id="Coils"/>
    </source>
</evidence>
<name>A0A1Q3BWE3_CEPFO</name>
<evidence type="ECO:0000256" key="6">
    <source>
        <dbReference type="ARBA" id="ARBA00022989"/>
    </source>
</evidence>
<keyword evidence="14" id="KW-1185">Reference proteome</keyword>
<reference evidence="14" key="1">
    <citation type="submission" date="2016-04" db="EMBL/GenBank/DDBJ databases">
        <title>Cephalotus genome sequencing.</title>
        <authorList>
            <person name="Fukushima K."/>
            <person name="Hasebe M."/>
            <person name="Fang X."/>
        </authorList>
    </citation>
    <scope>NUCLEOTIDE SEQUENCE [LARGE SCALE GENOMIC DNA]</scope>
    <source>
        <strain evidence="14">cv. St1</strain>
    </source>
</reference>
<evidence type="ECO:0000256" key="7">
    <source>
        <dbReference type="ARBA" id="ARBA00023054"/>
    </source>
</evidence>
<keyword evidence="5" id="KW-0256">Endoplasmic reticulum</keyword>
<feature type="compositionally biased region" description="Basic and acidic residues" evidence="11">
    <location>
        <begin position="512"/>
        <end position="525"/>
    </location>
</feature>
<keyword evidence="7 10" id="KW-0175">Coiled coil</keyword>
<organism evidence="13 14">
    <name type="scientific">Cephalotus follicularis</name>
    <name type="common">Albany pitcher plant</name>
    <dbReference type="NCBI Taxonomy" id="3775"/>
    <lineage>
        <taxon>Eukaryota</taxon>
        <taxon>Viridiplantae</taxon>
        <taxon>Streptophyta</taxon>
        <taxon>Embryophyta</taxon>
        <taxon>Tracheophyta</taxon>
        <taxon>Spermatophyta</taxon>
        <taxon>Magnoliopsida</taxon>
        <taxon>eudicotyledons</taxon>
        <taxon>Gunneridae</taxon>
        <taxon>Pentapetalae</taxon>
        <taxon>rosids</taxon>
        <taxon>fabids</taxon>
        <taxon>Oxalidales</taxon>
        <taxon>Cephalotaceae</taxon>
        <taxon>Cephalotus</taxon>
    </lineage>
</organism>
<keyword evidence="8 12" id="KW-0472">Membrane</keyword>
<dbReference type="PANTHER" id="PTHR32219:SF2">
    <property type="entry name" value="PROTON PUMP-INTERACTOR 1"/>
    <property type="match status" value="1"/>
</dbReference>
<feature type="compositionally biased region" description="Polar residues" evidence="11">
    <location>
        <begin position="419"/>
        <end position="430"/>
    </location>
</feature>
<comment type="caution">
    <text evidence="13">The sequence shown here is derived from an EMBL/GenBank/DDBJ whole genome shotgun (WGS) entry which is preliminary data.</text>
</comment>
<evidence type="ECO:0000256" key="8">
    <source>
        <dbReference type="ARBA" id="ARBA00023136"/>
    </source>
</evidence>
<gene>
    <name evidence="13" type="ORF">CFOL_v3_15793</name>
</gene>
<accession>A0A1Q3BWE3</accession>
<evidence type="ECO:0000256" key="4">
    <source>
        <dbReference type="ARBA" id="ARBA00022692"/>
    </source>
</evidence>
<feature type="coiled-coil region" evidence="10">
    <location>
        <begin position="269"/>
        <end position="317"/>
    </location>
</feature>
<evidence type="ECO:0000256" key="2">
    <source>
        <dbReference type="ARBA" id="ARBA00004389"/>
    </source>
</evidence>
<evidence type="ECO:0008006" key="15">
    <source>
        <dbReference type="Google" id="ProtNLM"/>
    </source>
</evidence>
<dbReference type="FunCoup" id="A0A1Q3BWE3">
    <property type="interactions" value="727"/>
</dbReference>
<dbReference type="GO" id="GO:0005789">
    <property type="term" value="C:endoplasmic reticulum membrane"/>
    <property type="evidence" value="ECO:0007669"/>
    <property type="project" value="UniProtKB-SubCell"/>
</dbReference>
<evidence type="ECO:0000256" key="3">
    <source>
        <dbReference type="ARBA" id="ARBA00022475"/>
    </source>
</evidence>
<proteinExistence type="inferred from homology"/>
<keyword evidence="4 12" id="KW-0812">Transmembrane</keyword>
<dbReference type="PANTHER" id="PTHR32219">
    <property type="entry name" value="RNA-BINDING PROTEIN YLMH-RELATED"/>
    <property type="match status" value="1"/>
</dbReference>
<feature type="region of interest" description="Disordered" evidence="11">
    <location>
        <begin position="411"/>
        <end position="436"/>
    </location>
</feature>
<evidence type="ECO:0000256" key="9">
    <source>
        <dbReference type="ARBA" id="ARBA00038080"/>
    </source>
</evidence>
<evidence type="ECO:0000256" key="11">
    <source>
        <dbReference type="SAM" id="MobiDB-lite"/>
    </source>
</evidence>